<dbReference type="Proteomes" id="UP001180020">
    <property type="component" value="Unassembled WGS sequence"/>
</dbReference>
<keyword evidence="2" id="KW-1185">Reference proteome</keyword>
<dbReference type="EMBL" id="JAUJYO010000020">
    <property type="protein sequence ID" value="KAK1286313.1"/>
    <property type="molecule type" value="Genomic_DNA"/>
</dbReference>
<reference evidence="1" key="2">
    <citation type="submission" date="2023-06" db="EMBL/GenBank/DDBJ databases">
        <authorList>
            <person name="Ma L."/>
            <person name="Liu K.-W."/>
            <person name="Li Z."/>
            <person name="Hsiao Y.-Y."/>
            <person name="Qi Y."/>
            <person name="Fu T."/>
            <person name="Tang G."/>
            <person name="Zhang D."/>
            <person name="Sun W.-H."/>
            <person name="Liu D.-K."/>
            <person name="Li Y."/>
            <person name="Chen G.-Z."/>
            <person name="Liu X.-D."/>
            <person name="Liao X.-Y."/>
            <person name="Jiang Y.-T."/>
            <person name="Yu X."/>
            <person name="Hao Y."/>
            <person name="Huang J."/>
            <person name="Zhao X.-W."/>
            <person name="Ke S."/>
            <person name="Chen Y.-Y."/>
            <person name="Wu W.-L."/>
            <person name="Hsu J.-L."/>
            <person name="Lin Y.-F."/>
            <person name="Huang M.-D."/>
            <person name="Li C.-Y."/>
            <person name="Huang L."/>
            <person name="Wang Z.-W."/>
            <person name="Zhao X."/>
            <person name="Zhong W.-Y."/>
            <person name="Peng D.-H."/>
            <person name="Ahmad S."/>
            <person name="Lan S."/>
            <person name="Zhang J.-S."/>
            <person name="Tsai W.-C."/>
            <person name="Van De Peer Y."/>
            <person name="Liu Z.-J."/>
        </authorList>
    </citation>
    <scope>NUCLEOTIDE SEQUENCE</scope>
    <source>
        <strain evidence="1">CP</strain>
        <tissue evidence="1">Leaves</tissue>
    </source>
</reference>
<organism evidence="1 2">
    <name type="scientific">Acorus calamus</name>
    <name type="common">Sweet flag</name>
    <dbReference type="NCBI Taxonomy" id="4465"/>
    <lineage>
        <taxon>Eukaryota</taxon>
        <taxon>Viridiplantae</taxon>
        <taxon>Streptophyta</taxon>
        <taxon>Embryophyta</taxon>
        <taxon>Tracheophyta</taxon>
        <taxon>Spermatophyta</taxon>
        <taxon>Magnoliopsida</taxon>
        <taxon>Liliopsida</taxon>
        <taxon>Acoraceae</taxon>
        <taxon>Acorus</taxon>
    </lineage>
</organism>
<accession>A0AAV9CDG4</accession>
<evidence type="ECO:0000313" key="2">
    <source>
        <dbReference type="Proteomes" id="UP001180020"/>
    </source>
</evidence>
<evidence type="ECO:0000313" key="1">
    <source>
        <dbReference type="EMBL" id="KAK1286313.1"/>
    </source>
</evidence>
<sequence>MVATLPERLKLGFIGVGWMTGEHMERPHLPSNIHTTDPSSDHHDAFTSFGVIVLESNSHMINRSIPLFMCLPLSIKKGRTFAYMCVGEREGRHLQLNRSEREPDFRRGRLVTFDGMDSMKHE</sequence>
<reference evidence="1" key="1">
    <citation type="journal article" date="2023" name="Nat. Commun.">
        <title>Diploid and tetraploid genomes of Acorus and the evolution of monocots.</title>
        <authorList>
            <person name="Ma L."/>
            <person name="Liu K.W."/>
            <person name="Li Z."/>
            <person name="Hsiao Y.Y."/>
            <person name="Qi Y."/>
            <person name="Fu T."/>
            <person name="Tang G.D."/>
            <person name="Zhang D."/>
            <person name="Sun W.H."/>
            <person name="Liu D.K."/>
            <person name="Li Y."/>
            <person name="Chen G.Z."/>
            <person name="Liu X.D."/>
            <person name="Liao X.Y."/>
            <person name="Jiang Y.T."/>
            <person name="Yu X."/>
            <person name="Hao Y."/>
            <person name="Huang J."/>
            <person name="Zhao X.W."/>
            <person name="Ke S."/>
            <person name="Chen Y.Y."/>
            <person name="Wu W.L."/>
            <person name="Hsu J.L."/>
            <person name="Lin Y.F."/>
            <person name="Huang M.D."/>
            <person name="Li C.Y."/>
            <person name="Huang L."/>
            <person name="Wang Z.W."/>
            <person name="Zhao X."/>
            <person name="Zhong W.Y."/>
            <person name="Peng D.H."/>
            <person name="Ahmad S."/>
            <person name="Lan S."/>
            <person name="Zhang J.S."/>
            <person name="Tsai W.C."/>
            <person name="Van de Peer Y."/>
            <person name="Liu Z.J."/>
        </authorList>
    </citation>
    <scope>NUCLEOTIDE SEQUENCE</scope>
    <source>
        <strain evidence="1">CP</strain>
    </source>
</reference>
<comment type="caution">
    <text evidence="1">The sequence shown here is derived from an EMBL/GenBank/DDBJ whole genome shotgun (WGS) entry which is preliminary data.</text>
</comment>
<dbReference type="AlphaFoldDB" id="A0AAV9CDG4"/>
<protein>
    <submittedName>
        <fullName evidence="1">Uncharacterized protein</fullName>
    </submittedName>
</protein>
<proteinExistence type="predicted"/>
<name>A0AAV9CDG4_ACOCL</name>
<gene>
    <name evidence="1" type="ORF">QJS10_CPB20g00002</name>
</gene>